<dbReference type="Gene3D" id="1.25.40.10">
    <property type="entry name" value="Tetratricopeptide repeat domain"/>
    <property type="match status" value="1"/>
</dbReference>
<reference evidence="4" key="1">
    <citation type="journal article" date="2020" name="mSystems">
        <title>Genome- and Community-Level Interaction Insights into Carbon Utilization and Element Cycling Functions of Hydrothermarchaeota in Hydrothermal Sediment.</title>
        <authorList>
            <person name="Zhou Z."/>
            <person name="Liu Y."/>
            <person name="Xu W."/>
            <person name="Pan J."/>
            <person name="Luo Z.H."/>
            <person name="Li M."/>
        </authorList>
    </citation>
    <scope>NUCLEOTIDE SEQUENCE [LARGE SCALE GENOMIC DNA]</scope>
    <source>
        <strain evidence="4">SpSt-1182</strain>
    </source>
</reference>
<accession>A0A7V0T4A7</accession>
<gene>
    <name evidence="4" type="ORF">ENN51_01590</name>
</gene>
<evidence type="ECO:0000256" key="2">
    <source>
        <dbReference type="SAM" id="Phobius"/>
    </source>
</evidence>
<keyword evidence="2" id="KW-0472">Membrane</keyword>
<dbReference type="Pfam" id="PF08239">
    <property type="entry name" value="SH3_3"/>
    <property type="match status" value="1"/>
</dbReference>
<protein>
    <submittedName>
        <fullName evidence="4">Tetratricopeptide repeat protein</fullName>
    </submittedName>
</protein>
<dbReference type="InterPro" id="IPR019734">
    <property type="entry name" value="TPR_rpt"/>
</dbReference>
<dbReference type="Proteomes" id="UP000885672">
    <property type="component" value="Unassembled WGS sequence"/>
</dbReference>
<evidence type="ECO:0000259" key="3">
    <source>
        <dbReference type="Pfam" id="PF08239"/>
    </source>
</evidence>
<dbReference type="Pfam" id="PF00515">
    <property type="entry name" value="TPR_1"/>
    <property type="match status" value="1"/>
</dbReference>
<dbReference type="EMBL" id="DSBX01000059">
    <property type="protein sequence ID" value="HDQ98969.1"/>
    <property type="molecule type" value="Genomic_DNA"/>
</dbReference>
<keyword evidence="1" id="KW-0802">TPR repeat</keyword>
<sequence>MRLAEDHRRRAFVAGNEAYEAGEFIRAVEQYDSAAVRAPNAALYYNRGNARFKLGQVGRAIADYNRAFVLAPGDPDIVHNLEFARAWRRDRPAAAVNPVLAALVRVLRLLSPALAGLLSGLLFLLCAACFGLLAYTRARAWLWPALILFLLFGYAVGSRLSWSGELSPDRAVVIRPEVALRSGPGEDYGDLIVVHDGLEVVVRERRGAWVLLQAPGGEGGWADSSAVETIFPRR</sequence>
<dbReference type="InterPro" id="IPR011990">
    <property type="entry name" value="TPR-like_helical_dom_sf"/>
</dbReference>
<dbReference type="SUPFAM" id="SSF48452">
    <property type="entry name" value="TPR-like"/>
    <property type="match status" value="1"/>
</dbReference>
<dbReference type="SMART" id="SM00028">
    <property type="entry name" value="TPR"/>
    <property type="match status" value="1"/>
</dbReference>
<evidence type="ECO:0000256" key="1">
    <source>
        <dbReference type="PROSITE-ProRule" id="PRU00339"/>
    </source>
</evidence>
<feature type="transmembrane region" description="Helical" evidence="2">
    <location>
        <begin position="113"/>
        <end position="135"/>
    </location>
</feature>
<evidence type="ECO:0000313" key="4">
    <source>
        <dbReference type="EMBL" id="HDQ98969.1"/>
    </source>
</evidence>
<feature type="transmembrane region" description="Helical" evidence="2">
    <location>
        <begin position="141"/>
        <end position="162"/>
    </location>
</feature>
<dbReference type="InterPro" id="IPR003646">
    <property type="entry name" value="SH3-like_bac-type"/>
</dbReference>
<feature type="repeat" description="TPR" evidence="1">
    <location>
        <begin position="41"/>
        <end position="74"/>
    </location>
</feature>
<keyword evidence="2" id="KW-1133">Transmembrane helix</keyword>
<keyword evidence="2" id="KW-0812">Transmembrane</keyword>
<proteinExistence type="predicted"/>
<comment type="caution">
    <text evidence="4">The sequence shown here is derived from an EMBL/GenBank/DDBJ whole genome shotgun (WGS) entry which is preliminary data.</text>
</comment>
<name>A0A7V0T4A7_UNCW3</name>
<organism evidence="4">
    <name type="scientific">candidate division WOR-3 bacterium</name>
    <dbReference type="NCBI Taxonomy" id="2052148"/>
    <lineage>
        <taxon>Bacteria</taxon>
        <taxon>Bacteria division WOR-3</taxon>
    </lineage>
</organism>
<dbReference type="PROSITE" id="PS50005">
    <property type="entry name" value="TPR"/>
    <property type="match status" value="1"/>
</dbReference>
<feature type="domain" description="SH3b" evidence="3">
    <location>
        <begin position="178"/>
        <end position="227"/>
    </location>
</feature>
<dbReference type="AlphaFoldDB" id="A0A7V0T4A7"/>